<feature type="domain" description="ABC transporter" evidence="6">
    <location>
        <begin position="23"/>
        <end position="255"/>
    </location>
</feature>
<dbReference type="PANTHER" id="PTHR43790">
    <property type="entry name" value="CARBOHYDRATE TRANSPORT ATP-BINDING PROTEIN MG119-RELATED"/>
    <property type="match status" value="1"/>
</dbReference>
<organism evidence="7 8">
    <name type="scientific">Agromyces archimandritae</name>
    <dbReference type="NCBI Taxonomy" id="2781962"/>
    <lineage>
        <taxon>Bacteria</taxon>
        <taxon>Bacillati</taxon>
        <taxon>Actinomycetota</taxon>
        <taxon>Actinomycetes</taxon>
        <taxon>Micrococcales</taxon>
        <taxon>Microbacteriaceae</taxon>
        <taxon>Agromyces</taxon>
    </lineage>
</organism>
<dbReference type="InterPro" id="IPR003593">
    <property type="entry name" value="AAA+_ATPase"/>
</dbReference>
<evidence type="ECO:0000256" key="4">
    <source>
        <dbReference type="ARBA" id="ARBA00022840"/>
    </source>
</evidence>
<gene>
    <name evidence="7" type="ORF">G127AT_06620</name>
</gene>
<dbReference type="InterPro" id="IPR027417">
    <property type="entry name" value="P-loop_NTPase"/>
</dbReference>
<evidence type="ECO:0000259" key="6">
    <source>
        <dbReference type="PROSITE" id="PS50893"/>
    </source>
</evidence>
<dbReference type="PANTHER" id="PTHR43790:SF9">
    <property type="entry name" value="GALACTOFURANOSE TRANSPORTER ATP-BINDING PROTEIN YTFR"/>
    <property type="match status" value="1"/>
</dbReference>
<dbReference type="PROSITE" id="PS00211">
    <property type="entry name" value="ABC_TRANSPORTER_1"/>
    <property type="match status" value="1"/>
</dbReference>
<evidence type="ECO:0000256" key="2">
    <source>
        <dbReference type="ARBA" id="ARBA00022737"/>
    </source>
</evidence>
<dbReference type="Gene3D" id="3.40.50.300">
    <property type="entry name" value="P-loop containing nucleotide triphosphate hydrolases"/>
    <property type="match status" value="2"/>
</dbReference>
<dbReference type="Proteomes" id="UP000671914">
    <property type="component" value="Chromosome"/>
</dbReference>
<dbReference type="InterPro" id="IPR003439">
    <property type="entry name" value="ABC_transporter-like_ATP-bd"/>
</dbReference>
<evidence type="ECO:0000256" key="5">
    <source>
        <dbReference type="SAM" id="MobiDB-lite"/>
    </source>
</evidence>
<evidence type="ECO:0000313" key="8">
    <source>
        <dbReference type="Proteomes" id="UP000671914"/>
    </source>
</evidence>
<feature type="domain" description="ABC transporter" evidence="6">
    <location>
        <begin position="261"/>
        <end position="507"/>
    </location>
</feature>
<dbReference type="KEGG" id="aarc:G127AT_06620"/>
<keyword evidence="4 7" id="KW-0067">ATP-binding</keyword>
<evidence type="ECO:0000256" key="1">
    <source>
        <dbReference type="ARBA" id="ARBA00022448"/>
    </source>
</evidence>
<dbReference type="SMART" id="SM00382">
    <property type="entry name" value="AAA"/>
    <property type="match status" value="2"/>
</dbReference>
<keyword evidence="1" id="KW-0813">Transport</keyword>
<dbReference type="CDD" id="cd03216">
    <property type="entry name" value="ABC_Carb_Monos_I"/>
    <property type="match status" value="1"/>
</dbReference>
<evidence type="ECO:0000313" key="7">
    <source>
        <dbReference type="EMBL" id="QTX05865.1"/>
    </source>
</evidence>
<dbReference type="InterPro" id="IPR017871">
    <property type="entry name" value="ABC_transporter-like_CS"/>
</dbReference>
<name>A0A975FNV6_9MICO</name>
<proteinExistence type="predicted"/>
<dbReference type="RefSeq" id="WP_210901245.1">
    <property type="nucleotide sequence ID" value="NZ_CP071696.1"/>
</dbReference>
<dbReference type="Pfam" id="PF00005">
    <property type="entry name" value="ABC_tran"/>
    <property type="match status" value="2"/>
</dbReference>
<dbReference type="SUPFAM" id="SSF52540">
    <property type="entry name" value="P-loop containing nucleoside triphosphate hydrolases"/>
    <property type="match status" value="2"/>
</dbReference>
<evidence type="ECO:0000256" key="3">
    <source>
        <dbReference type="ARBA" id="ARBA00022741"/>
    </source>
</evidence>
<dbReference type="EMBL" id="CP071696">
    <property type="protein sequence ID" value="QTX05865.1"/>
    <property type="molecule type" value="Genomic_DNA"/>
</dbReference>
<keyword evidence="3" id="KW-0547">Nucleotide-binding</keyword>
<keyword evidence="2" id="KW-0677">Repeat</keyword>
<dbReference type="InterPro" id="IPR050107">
    <property type="entry name" value="ABC_carbohydrate_import_ATPase"/>
</dbReference>
<dbReference type="GO" id="GO:0016887">
    <property type="term" value="F:ATP hydrolysis activity"/>
    <property type="evidence" value="ECO:0007669"/>
    <property type="project" value="InterPro"/>
</dbReference>
<dbReference type="AlphaFoldDB" id="A0A975FNV6"/>
<feature type="region of interest" description="Disordered" evidence="5">
    <location>
        <begin position="1"/>
        <end position="20"/>
    </location>
</feature>
<keyword evidence="8" id="KW-1185">Reference proteome</keyword>
<dbReference type="GO" id="GO:0005524">
    <property type="term" value="F:ATP binding"/>
    <property type="evidence" value="ECO:0007669"/>
    <property type="project" value="UniProtKB-KW"/>
</dbReference>
<dbReference type="PROSITE" id="PS50893">
    <property type="entry name" value="ABC_TRANSPORTER_2"/>
    <property type="match status" value="2"/>
</dbReference>
<accession>A0A975FNV6</accession>
<sequence>MNRDARAPHSYARTPGESEPPLLRVSGLEKSFYATRAVDDVDFDVHQGEIVALLGENGAGKSTVIKMLAGVYRADAGEMLLAGAALDGGARKRISFIHQNLGLVEWMTVAENIAQGLGYPRNALGLISRRRMNAQALRVLESIGGGIDPETRVFDLPRTERSLLAIARGLVSDPKLLVLDEPTASLPASDVERLFGVLRRLRDTGVGMIYVSHRLDEIYEIARRAVVMRNGRVVADRAVSEIAPRELVELIVGRSTETPAFAPPSAERRLELRRVRVGGGPPVSLDVRRGEILAVCGLRGAGQELLGRAIAGAARLDGGRMILDGARYAPASPAAAVSAGVAFATSNRESESVAAGLTVRENLFLNPRVWGRRAWSACTVRRERIQAHAVLAPFGVRPADPELSLDTLSGGNQQKVILARCFGRGREAVVLEEPTMGVDVGAKAEIYGLLGELAAAGTAVVVVSTDMEEVAKIAHRAIVMGRGRIVAELTGADLTIPGLIAAASDLDRTAA</sequence>
<reference evidence="7" key="1">
    <citation type="submission" date="2021-03" db="EMBL/GenBank/DDBJ databases">
        <title>Agromyces archimandritus sp. nov., isolated from the cockroach Archimandrita tessellata.</title>
        <authorList>
            <person name="Guzman J."/>
            <person name="Ortuzar M."/>
            <person name="Poehlein A."/>
            <person name="Daniel R."/>
            <person name="Trujillo M."/>
            <person name="Vilcinskas A."/>
        </authorList>
    </citation>
    <scope>NUCLEOTIDE SEQUENCE</scope>
    <source>
        <strain evidence="7">G127AT</strain>
    </source>
</reference>
<protein>
    <submittedName>
        <fullName evidence="7">Sugar ABC transporter ATP-binding protein</fullName>
    </submittedName>
</protein>